<dbReference type="Proteomes" id="UP000825933">
    <property type="component" value="Unassembled WGS sequence"/>
</dbReference>
<keyword evidence="2" id="KW-1185">Reference proteome</keyword>
<name>A0A8T5UTF3_9EURY</name>
<dbReference type="EMBL" id="JAIOUQ010000017">
    <property type="protein sequence ID" value="MBZ2167028.1"/>
    <property type="molecule type" value="Genomic_DNA"/>
</dbReference>
<dbReference type="RefSeq" id="WP_223792566.1">
    <property type="nucleotide sequence ID" value="NZ_JAIOUQ010000017.1"/>
</dbReference>
<accession>A0A8T5UTF3</accession>
<reference evidence="2" key="1">
    <citation type="journal article" date="2022" name="Microbiol. Resour. Announc.">
        <title>Draft Genome Sequence of a Methanogenic Archaeon from West Spitsbergen Permafrost.</title>
        <authorList>
            <person name="Trubitsyn V."/>
            <person name="Rivkina E."/>
            <person name="Shcherbakova V."/>
        </authorList>
    </citation>
    <scope>NUCLEOTIDE SEQUENCE [LARGE SCALE GENOMIC DNA]</scope>
    <source>
        <strain evidence="2">VT</strain>
    </source>
</reference>
<proteinExistence type="predicted"/>
<gene>
    <name evidence="1" type="ORF">K8N75_13365</name>
</gene>
<evidence type="ECO:0000313" key="2">
    <source>
        <dbReference type="Proteomes" id="UP000825933"/>
    </source>
</evidence>
<comment type="caution">
    <text evidence="1">The sequence shown here is derived from an EMBL/GenBank/DDBJ whole genome shotgun (WGS) entry which is preliminary data.</text>
</comment>
<evidence type="ECO:0000313" key="1">
    <source>
        <dbReference type="EMBL" id="MBZ2167028.1"/>
    </source>
</evidence>
<organism evidence="1 2">
    <name type="scientific">Methanobacterium spitsbergense</name>
    <dbReference type="NCBI Taxonomy" id="2874285"/>
    <lineage>
        <taxon>Archaea</taxon>
        <taxon>Methanobacteriati</taxon>
        <taxon>Methanobacteriota</taxon>
        <taxon>Methanomada group</taxon>
        <taxon>Methanobacteria</taxon>
        <taxon>Methanobacteriales</taxon>
        <taxon>Methanobacteriaceae</taxon>
        <taxon>Methanobacterium</taxon>
    </lineage>
</organism>
<sequence length="158" mass="18161">MPKTVYMNSDLIKDVKTDLNFLQSVGKTLDFYGVPYKAFAYPKEKSPHYWILKNAPKDAVILHNSLMCAGTIVDVCTASYQKLKANRKFLWNYFTPTEDYAFNVNTLPRARDDNFSPASLKELNQPVRYMVQKGKFNISSTVDPRKIGRQLAMMAYMP</sequence>
<dbReference type="AlphaFoldDB" id="A0A8T5UTF3"/>
<protein>
    <submittedName>
        <fullName evidence="1">Uncharacterized protein</fullName>
    </submittedName>
</protein>